<accession>A0A1D2MNU8</accession>
<keyword evidence="2" id="KW-1133">Transmembrane helix</keyword>
<keyword evidence="5" id="KW-1185">Reference proteome</keyword>
<name>A0A1D2MNU8_ORCCI</name>
<evidence type="ECO:0000313" key="4">
    <source>
        <dbReference type="EMBL" id="ODM94531.1"/>
    </source>
</evidence>
<dbReference type="GO" id="GO:0017128">
    <property type="term" value="F:phospholipid scramblase activity"/>
    <property type="evidence" value="ECO:0007669"/>
    <property type="project" value="InterPro"/>
</dbReference>
<comment type="similarity">
    <text evidence="1 2">Belongs to the phospholipid scramblase family.</text>
</comment>
<dbReference type="EMBL" id="LJIJ01000794">
    <property type="protein sequence ID" value="ODM94531.1"/>
    <property type="molecule type" value="Genomic_DNA"/>
</dbReference>
<sequence length="325" mass="36384">MTENLKPPSSPIKKPSSPRPSLEEVETHPRKHFHRSSHSSSISRSIASSNRSGSQHIRLFLEALDMLDSLYICPITLLLPPEIREQVGNSVQRYEIKDYHGVTRFYAAEITTKSLHCLSSESRPFVIHMYDLTGCLLFECYRSCTGALCFCGVDCCSGGVTTKANFGTRSSYIGSVVTRSSCRSPSFKVRDDLTEDTFIVRGPNCGKLLPCRLCGIHTFSIYLPNTNASLGKIIFGYDGLTEELVPNPKTVGVIYPPRCTSEMKACLLAAGFMLEITYFNQRGLTWHRIVRHSIRVAILLGIFFVILWFTFLENVVKNEINILPG</sequence>
<evidence type="ECO:0000256" key="2">
    <source>
        <dbReference type="RuleBase" id="RU363116"/>
    </source>
</evidence>
<keyword evidence="2" id="KW-0812">Transmembrane</keyword>
<dbReference type="GO" id="GO:0005886">
    <property type="term" value="C:plasma membrane"/>
    <property type="evidence" value="ECO:0007669"/>
    <property type="project" value="TreeGrafter"/>
</dbReference>
<dbReference type="InterPro" id="IPR005552">
    <property type="entry name" value="Scramblase"/>
</dbReference>
<keyword evidence="2" id="KW-0564">Palmitate</keyword>
<dbReference type="PANTHER" id="PTHR23248:SF9">
    <property type="entry name" value="PHOSPHOLIPID SCRAMBLASE"/>
    <property type="match status" value="1"/>
</dbReference>
<feature type="transmembrane region" description="Helical" evidence="2">
    <location>
        <begin position="292"/>
        <end position="311"/>
    </location>
</feature>
<proteinExistence type="inferred from homology"/>
<dbReference type="Pfam" id="PF03803">
    <property type="entry name" value="Scramblase"/>
    <property type="match status" value="1"/>
</dbReference>
<dbReference type="Proteomes" id="UP000094527">
    <property type="component" value="Unassembled WGS sequence"/>
</dbReference>
<gene>
    <name evidence="4" type="ORF">Ocin01_12155</name>
</gene>
<keyword evidence="2" id="KW-0472">Membrane</keyword>
<dbReference type="OrthoDB" id="444338at2759"/>
<organism evidence="4 5">
    <name type="scientific">Orchesella cincta</name>
    <name type="common">Springtail</name>
    <name type="synonym">Podura cincta</name>
    <dbReference type="NCBI Taxonomy" id="48709"/>
    <lineage>
        <taxon>Eukaryota</taxon>
        <taxon>Metazoa</taxon>
        <taxon>Ecdysozoa</taxon>
        <taxon>Arthropoda</taxon>
        <taxon>Hexapoda</taxon>
        <taxon>Collembola</taxon>
        <taxon>Entomobryomorpha</taxon>
        <taxon>Entomobryoidea</taxon>
        <taxon>Orchesellidae</taxon>
        <taxon>Orchesellinae</taxon>
        <taxon>Orchesella</taxon>
    </lineage>
</organism>
<comment type="caution">
    <text evidence="4">The sequence shown here is derived from an EMBL/GenBank/DDBJ whole genome shotgun (WGS) entry which is preliminary data.</text>
</comment>
<feature type="compositionally biased region" description="Low complexity" evidence="3">
    <location>
        <begin position="38"/>
        <end position="47"/>
    </location>
</feature>
<dbReference type="AlphaFoldDB" id="A0A1D2MNU8"/>
<reference evidence="4 5" key="1">
    <citation type="journal article" date="2016" name="Genome Biol. Evol.">
        <title>Gene Family Evolution Reflects Adaptation to Soil Environmental Stressors in the Genome of the Collembolan Orchesella cincta.</title>
        <authorList>
            <person name="Faddeeva-Vakhrusheva A."/>
            <person name="Derks M.F."/>
            <person name="Anvar S.Y."/>
            <person name="Agamennone V."/>
            <person name="Suring W."/>
            <person name="Smit S."/>
            <person name="van Straalen N.M."/>
            <person name="Roelofs D."/>
        </authorList>
    </citation>
    <scope>NUCLEOTIDE SEQUENCE [LARGE SCALE GENOMIC DNA]</scope>
    <source>
        <tissue evidence="4">Mixed pool</tissue>
    </source>
</reference>
<evidence type="ECO:0000256" key="3">
    <source>
        <dbReference type="SAM" id="MobiDB-lite"/>
    </source>
</evidence>
<evidence type="ECO:0000313" key="5">
    <source>
        <dbReference type="Proteomes" id="UP000094527"/>
    </source>
</evidence>
<feature type="region of interest" description="Disordered" evidence="3">
    <location>
        <begin position="1"/>
        <end position="47"/>
    </location>
</feature>
<protein>
    <recommendedName>
        <fullName evidence="2">Phospholipid scramblase</fullName>
    </recommendedName>
</protein>
<feature type="non-terminal residue" evidence="4">
    <location>
        <position position="325"/>
    </location>
</feature>
<comment type="function">
    <text evidence="2">May mediate accelerated ATP-independent bidirectional transbilayer migration of phospholipids upon binding calcium ions that results in a loss of phospholipid asymmetry in the plasma membrane.</text>
</comment>
<keyword evidence="2" id="KW-0106">Calcium</keyword>
<keyword evidence="2" id="KW-0449">Lipoprotein</keyword>
<evidence type="ECO:0000256" key="1">
    <source>
        <dbReference type="ARBA" id="ARBA00005350"/>
    </source>
</evidence>
<dbReference type="PANTHER" id="PTHR23248">
    <property type="entry name" value="PHOSPHOLIPID SCRAMBLASE-RELATED"/>
    <property type="match status" value="1"/>
</dbReference>
<comment type="cofactor">
    <cofactor evidence="2">
        <name>Ca(2+)</name>
        <dbReference type="ChEBI" id="CHEBI:29108"/>
    </cofactor>
</comment>